<sequence>MISSSSTSMERASLSLPSESVALTRTAFGGRSTMVWTSPHSTHFARTSSPLPLGVLRRTSCSVLREQFGQLAAPTSPPLSSDCTRLRIALLS</sequence>
<name>A0A381N225_9ZZZZ</name>
<gene>
    <name evidence="1" type="ORF">METZ01_LOCUS1431</name>
</gene>
<evidence type="ECO:0000313" key="1">
    <source>
        <dbReference type="EMBL" id="SUZ48577.1"/>
    </source>
</evidence>
<protein>
    <submittedName>
        <fullName evidence="1">Uncharacterized protein</fullName>
    </submittedName>
</protein>
<reference evidence="1" key="1">
    <citation type="submission" date="2018-05" db="EMBL/GenBank/DDBJ databases">
        <authorList>
            <person name="Lanie J.A."/>
            <person name="Ng W.-L."/>
            <person name="Kazmierczak K.M."/>
            <person name="Andrzejewski T.M."/>
            <person name="Davidsen T.M."/>
            <person name="Wayne K.J."/>
            <person name="Tettelin H."/>
            <person name="Glass J.I."/>
            <person name="Rusch D."/>
            <person name="Podicherti R."/>
            <person name="Tsui H.-C.T."/>
            <person name="Winkler M.E."/>
        </authorList>
    </citation>
    <scope>NUCLEOTIDE SEQUENCE</scope>
</reference>
<organism evidence="1">
    <name type="scientific">marine metagenome</name>
    <dbReference type="NCBI Taxonomy" id="408172"/>
    <lineage>
        <taxon>unclassified sequences</taxon>
        <taxon>metagenomes</taxon>
        <taxon>ecological metagenomes</taxon>
    </lineage>
</organism>
<proteinExistence type="predicted"/>
<dbReference type="AlphaFoldDB" id="A0A381N225"/>
<dbReference type="EMBL" id="UINC01000076">
    <property type="protein sequence ID" value="SUZ48577.1"/>
    <property type="molecule type" value="Genomic_DNA"/>
</dbReference>
<accession>A0A381N225</accession>